<dbReference type="GO" id="GO:0005886">
    <property type="term" value="C:plasma membrane"/>
    <property type="evidence" value="ECO:0007669"/>
    <property type="project" value="TreeGrafter"/>
</dbReference>
<dbReference type="PANTHER" id="PTHR38598:SF1">
    <property type="entry name" value="INNER MEMBRANE PROTEIN YJCH"/>
    <property type="match status" value="1"/>
</dbReference>
<protein>
    <submittedName>
        <fullName evidence="2">Membrane protein</fullName>
    </submittedName>
</protein>
<keyword evidence="3" id="KW-1185">Reference proteome</keyword>
<dbReference type="AlphaFoldDB" id="A0A158JHQ6"/>
<evidence type="ECO:0000256" key="1">
    <source>
        <dbReference type="SAM" id="Phobius"/>
    </source>
</evidence>
<dbReference type="InterPro" id="IPR007436">
    <property type="entry name" value="DUF485"/>
</dbReference>
<organism evidence="2 3">
    <name type="scientific">Caballeronia humi</name>
    <dbReference type="NCBI Taxonomy" id="326474"/>
    <lineage>
        <taxon>Bacteria</taxon>
        <taxon>Pseudomonadati</taxon>
        <taxon>Pseudomonadota</taxon>
        <taxon>Betaproteobacteria</taxon>
        <taxon>Burkholderiales</taxon>
        <taxon>Burkholderiaceae</taxon>
        <taxon>Caballeronia</taxon>
    </lineage>
</organism>
<keyword evidence="1" id="KW-0812">Transmembrane</keyword>
<dbReference type="InterPro" id="IPR052959">
    <property type="entry name" value="Inner_membrane_assoc"/>
</dbReference>
<feature type="transmembrane region" description="Helical" evidence="1">
    <location>
        <begin position="25"/>
        <end position="46"/>
    </location>
</feature>
<dbReference type="RefSeq" id="WP_087671118.1">
    <property type="nucleotide sequence ID" value="NZ_FCNW02000106.1"/>
</dbReference>
<accession>A0A158JHQ6</accession>
<proteinExistence type="predicted"/>
<dbReference type="EMBL" id="FCNW02000106">
    <property type="protein sequence ID" value="SAL68354.1"/>
    <property type="molecule type" value="Genomic_DNA"/>
</dbReference>
<name>A0A158JHQ6_9BURK</name>
<dbReference type="PANTHER" id="PTHR38598">
    <property type="entry name" value="INNER MEMBRANE PROTEIN YJCH"/>
    <property type="match status" value="1"/>
</dbReference>
<reference evidence="2" key="1">
    <citation type="submission" date="2016-01" db="EMBL/GenBank/DDBJ databases">
        <authorList>
            <person name="Peeters C."/>
        </authorList>
    </citation>
    <scope>NUCLEOTIDE SEQUENCE [LARGE SCALE GENOMIC DNA]</scope>
    <source>
        <strain evidence="2">LMG 22934</strain>
    </source>
</reference>
<gene>
    <name evidence="2" type="ORF">AWB65_06701</name>
</gene>
<keyword evidence="1" id="KW-1133">Transmembrane helix</keyword>
<sequence>MSISQLDRIGNHPDFEIFVQRKTRLCWSLALVMLVLYFGFVLLVAFSPKTLGMSMFGGVVTVGIPVGIAIIVIAFVLTGIYVYRANADLDPLNEKLLRESQS</sequence>
<evidence type="ECO:0000313" key="2">
    <source>
        <dbReference type="EMBL" id="SAL68354.1"/>
    </source>
</evidence>
<dbReference type="STRING" id="326474.AWB65_06701"/>
<feature type="transmembrane region" description="Helical" evidence="1">
    <location>
        <begin position="58"/>
        <end position="83"/>
    </location>
</feature>
<evidence type="ECO:0000313" key="3">
    <source>
        <dbReference type="Proteomes" id="UP000054977"/>
    </source>
</evidence>
<dbReference type="OrthoDB" id="5297034at2"/>
<dbReference type="Pfam" id="PF04341">
    <property type="entry name" value="DUF485"/>
    <property type="match status" value="1"/>
</dbReference>
<comment type="caution">
    <text evidence="2">The sequence shown here is derived from an EMBL/GenBank/DDBJ whole genome shotgun (WGS) entry which is preliminary data.</text>
</comment>
<keyword evidence="1" id="KW-0472">Membrane</keyword>
<dbReference type="Proteomes" id="UP000054977">
    <property type="component" value="Unassembled WGS sequence"/>
</dbReference>